<feature type="compositionally biased region" description="Basic and acidic residues" evidence="1">
    <location>
        <begin position="74"/>
        <end position="88"/>
    </location>
</feature>
<dbReference type="AlphaFoldDB" id="A0A4U1ESF5"/>
<evidence type="ECO:0000256" key="1">
    <source>
        <dbReference type="SAM" id="MobiDB-lite"/>
    </source>
</evidence>
<name>A0A4U1ESF5_MONMO</name>
<organism evidence="2 3">
    <name type="scientific">Monodon monoceros</name>
    <name type="common">Narwhal</name>
    <name type="synonym">Ceratodon monodon</name>
    <dbReference type="NCBI Taxonomy" id="40151"/>
    <lineage>
        <taxon>Eukaryota</taxon>
        <taxon>Metazoa</taxon>
        <taxon>Chordata</taxon>
        <taxon>Craniata</taxon>
        <taxon>Vertebrata</taxon>
        <taxon>Euteleostomi</taxon>
        <taxon>Mammalia</taxon>
        <taxon>Eutheria</taxon>
        <taxon>Laurasiatheria</taxon>
        <taxon>Artiodactyla</taxon>
        <taxon>Whippomorpha</taxon>
        <taxon>Cetacea</taxon>
        <taxon>Odontoceti</taxon>
        <taxon>Monodontidae</taxon>
        <taxon>Monodon</taxon>
    </lineage>
</organism>
<evidence type="ECO:0000313" key="2">
    <source>
        <dbReference type="EMBL" id="TKC38986.1"/>
    </source>
</evidence>
<sequence>WAELAEDLHRRRALCAGARRSSAGLPGGLGPVWARPRVGRAVGPGGRRPVQRGPPEAAKRGAGRRQRQRRLGRVHTEWRETGGPERTRGKGRVCGRGRAGCGVSILVIAEAARTRPRGLSDRPHRAPQPGEALLEQSISTEPEGGGLQERESHREEPPLPLASDPRPIGASEEKRKKPRKGAYRPEGGGLSDFTTIS</sequence>
<reference evidence="3" key="1">
    <citation type="journal article" date="2019" name="IScience">
        <title>Narwhal Genome Reveals Long-Term Low Genetic Diversity despite Current Large Abundance Size.</title>
        <authorList>
            <person name="Westbury M.V."/>
            <person name="Petersen B."/>
            <person name="Garde E."/>
            <person name="Heide-Jorgensen M.P."/>
            <person name="Lorenzen E.D."/>
        </authorList>
    </citation>
    <scope>NUCLEOTIDE SEQUENCE [LARGE SCALE GENOMIC DNA]</scope>
</reference>
<comment type="caution">
    <text evidence="2">The sequence shown here is derived from an EMBL/GenBank/DDBJ whole genome shotgun (WGS) entry which is preliminary data.</text>
</comment>
<accession>A0A4U1ESF5</accession>
<dbReference type="Proteomes" id="UP000308365">
    <property type="component" value="Unassembled WGS sequence"/>
</dbReference>
<protein>
    <submittedName>
        <fullName evidence="2">Uncharacterized protein</fullName>
    </submittedName>
</protein>
<proteinExistence type="predicted"/>
<feature type="region of interest" description="Disordered" evidence="1">
    <location>
        <begin position="114"/>
        <end position="197"/>
    </location>
</feature>
<feature type="region of interest" description="Disordered" evidence="1">
    <location>
        <begin position="17"/>
        <end position="93"/>
    </location>
</feature>
<gene>
    <name evidence="2" type="ORF">EI555_003277</name>
</gene>
<feature type="non-terminal residue" evidence="2">
    <location>
        <position position="197"/>
    </location>
</feature>
<feature type="compositionally biased region" description="Basic and acidic residues" evidence="1">
    <location>
        <begin position="148"/>
        <end position="157"/>
    </location>
</feature>
<feature type="non-terminal residue" evidence="2">
    <location>
        <position position="1"/>
    </location>
</feature>
<dbReference type="EMBL" id="RWIC01000919">
    <property type="protein sequence ID" value="TKC38986.1"/>
    <property type="molecule type" value="Genomic_DNA"/>
</dbReference>
<evidence type="ECO:0000313" key="3">
    <source>
        <dbReference type="Proteomes" id="UP000308365"/>
    </source>
</evidence>
<feature type="compositionally biased region" description="Basic residues" evidence="1">
    <location>
        <begin position="61"/>
        <end position="73"/>
    </location>
</feature>
<feature type="compositionally biased region" description="Low complexity" evidence="1">
    <location>
        <begin position="35"/>
        <end position="55"/>
    </location>
</feature>